<gene>
    <name evidence="2" type="ORF">HNP60_003775</name>
</gene>
<keyword evidence="3" id="KW-1185">Reference proteome</keyword>
<dbReference type="InterPro" id="IPR002725">
    <property type="entry name" value="YgjP-like_metallopeptidase"/>
</dbReference>
<accession>A0ABR6NKZ8</accession>
<proteinExistence type="predicted"/>
<dbReference type="PANTHER" id="PTHR30399:SF1">
    <property type="entry name" value="UTP PYROPHOSPHATASE"/>
    <property type="match status" value="1"/>
</dbReference>
<dbReference type="Proteomes" id="UP001138540">
    <property type="component" value="Unassembled WGS sequence"/>
</dbReference>
<comment type="caution">
    <text evidence="2">The sequence shown here is derived from an EMBL/GenBank/DDBJ whole genome shotgun (WGS) entry which is preliminary data.</text>
</comment>
<dbReference type="InterPro" id="IPR053136">
    <property type="entry name" value="UTP_pyrophosphatase-like"/>
</dbReference>
<organism evidence="2 3">
    <name type="scientific">Sphingobium lignivorans</name>
    <dbReference type="NCBI Taxonomy" id="2735886"/>
    <lineage>
        <taxon>Bacteria</taxon>
        <taxon>Pseudomonadati</taxon>
        <taxon>Pseudomonadota</taxon>
        <taxon>Alphaproteobacteria</taxon>
        <taxon>Sphingomonadales</taxon>
        <taxon>Sphingomonadaceae</taxon>
        <taxon>Sphingobium</taxon>
    </lineage>
</organism>
<dbReference type="Pfam" id="PF01863">
    <property type="entry name" value="YgjP-like"/>
    <property type="match status" value="1"/>
</dbReference>
<evidence type="ECO:0000259" key="1">
    <source>
        <dbReference type="Pfam" id="PF01863"/>
    </source>
</evidence>
<dbReference type="Gene3D" id="3.30.2010.10">
    <property type="entry name" value="Metalloproteases ('zincins'), catalytic domain"/>
    <property type="match status" value="1"/>
</dbReference>
<dbReference type="CDD" id="cd07344">
    <property type="entry name" value="M48_yhfN_like"/>
    <property type="match status" value="1"/>
</dbReference>
<dbReference type="PANTHER" id="PTHR30399">
    <property type="entry name" value="UNCHARACTERIZED PROTEIN YGJP"/>
    <property type="match status" value="1"/>
</dbReference>
<feature type="domain" description="YgjP-like metallopeptidase" evidence="1">
    <location>
        <begin position="40"/>
        <end position="227"/>
    </location>
</feature>
<evidence type="ECO:0000313" key="2">
    <source>
        <dbReference type="EMBL" id="MBB5987801.1"/>
    </source>
</evidence>
<sequence>MSSARSEHALILADGATVPLVVQRHARARRLRLRFDGLAGEALLTMPARASLRTALDWAGQQTGWVEAQRARAAGRVVLGDGVWLPVQGEPLRIVATGAPGRRIAREGDRLLVGGPADHIGARILRWLATEARAVLTDDTRALAGEHGLPLGRVSIGDPRARWGSCSARGDIRYSWRLILAPPHVRLATVAHEVAHLRHMHHGPDFHALVRAISPVDPDVARAWLRREGTGLHRYVG</sequence>
<dbReference type="EMBL" id="JACHKA010000001">
    <property type="protein sequence ID" value="MBB5987801.1"/>
    <property type="molecule type" value="Genomic_DNA"/>
</dbReference>
<evidence type="ECO:0000313" key="3">
    <source>
        <dbReference type="Proteomes" id="UP001138540"/>
    </source>
</evidence>
<name>A0ABR6NKZ8_9SPHN</name>
<reference evidence="2 3" key="1">
    <citation type="submission" date="2020-08" db="EMBL/GenBank/DDBJ databases">
        <title>Exploring microbial biodiversity for novel pathways involved in the catabolism of aromatic compounds derived from lignin.</title>
        <authorList>
            <person name="Elkins J."/>
        </authorList>
    </citation>
    <scope>NUCLEOTIDE SEQUENCE [LARGE SCALE GENOMIC DNA]</scope>
    <source>
        <strain evidence="2 3">B1D3A</strain>
    </source>
</reference>
<protein>
    <recommendedName>
        <fullName evidence="1">YgjP-like metallopeptidase domain-containing protein</fullName>
    </recommendedName>
</protein>
<dbReference type="RefSeq" id="WP_184156454.1">
    <property type="nucleotide sequence ID" value="NZ_JACHKA010000001.1"/>
</dbReference>